<feature type="transmembrane region" description="Helical" evidence="5">
    <location>
        <begin position="105"/>
        <end position="123"/>
    </location>
</feature>
<dbReference type="GO" id="GO:0005262">
    <property type="term" value="F:calcium channel activity"/>
    <property type="evidence" value="ECO:0007669"/>
    <property type="project" value="TreeGrafter"/>
</dbReference>
<dbReference type="GO" id="GO:0006874">
    <property type="term" value="P:intracellular calcium ion homeostasis"/>
    <property type="evidence" value="ECO:0007669"/>
    <property type="project" value="TreeGrafter"/>
</dbReference>
<evidence type="ECO:0000256" key="2">
    <source>
        <dbReference type="ARBA" id="ARBA00022692"/>
    </source>
</evidence>
<comment type="subcellular location">
    <subcellularLocation>
        <location evidence="1">Membrane</location>
        <topology evidence="1">Multi-pass membrane protein</topology>
    </subcellularLocation>
</comment>
<feature type="transmembrane region" description="Helical" evidence="5">
    <location>
        <begin position="308"/>
        <end position="324"/>
    </location>
</feature>
<feature type="transmembrane region" description="Helical" evidence="5">
    <location>
        <begin position="38"/>
        <end position="62"/>
    </location>
</feature>
<feature type="transmembrane region" description="Helical" evidence="5">
    <location>
        <begin position="74"/>
        <end position="93"/>
    </location>
</feature>
<keyword evidence="3 5" id="KW-1133">Transmembrane helix</keyword>
<dbReference type="EMBL" id="SSMQ01000013">
    <property type="protein sequence ID" value="TKD08637.1"/>
    <property type="molecule type" value="Genomic_DNA"/>
</dbReference>
<dbReference type="RefSeq" id="WP_136929733.1">
    <property type="nucleotide sequence ID" value="NZ_SSMQ01000013.1"/>
</dbReference>
<feature type="transmembrane region" description="Helical" evidence="5">
    <location>
        <begin position="182"/>
        <end position="204"/>
    </location>
</feature>
<protein>
    <submittedName>
        <fullName evidence="7">Calcium/sodium antiporter</fullName>
    </submittedName>
</protein>
<feature type="transmembrane region" description="Helical" evidence="5">
    <location>
        <begin position="129"/>
        <end position="147"/>
    </location>
</feature>
<evidence type="ECO:0000256" key="1">
    <source>
        <dbReference type="ARBA" id="ARBA00004141"/>
    </source>
</evidence>
<dbReference type="AlphaFoldDB" id="A0A4U1JD99"/>
<dbReference type="GO" id="GO:0005886">
    <property type="term" value="C:plasma membrane"/>
    <property type="evidence" value="ECO:0007669"/>
    <property type="project" value="TreeGrafter"/>
</dbReference>
<comment type="caution">
    <text evidence="7">The sequence shown here is derived from an EMBL/GenBank/DDBJ whole genome shotgun (WGS) entry which is preliminary data.</text>
</comment>
<dbReference type="InterPro" id="IPR044880">
    <property type="entry name" value="NCX_ion-bd_dom_sf"/>
</dbReference>
<keyword evidence="4 5" id="KW-0472">Membrane</keyword>
<feature type="transmembrane region" description="Helical" evidence="5">
    <location>
        <begin position="245"/>
        <end position="269"/>
    </location>
</feature>
<dbReference type="PANTHER" id="PTHR10846:SF8">
    <property type="entry name" value="INNER MEMBRANE PROTEIN YRBG"/>
    <property type="match status" value="1"/>
</dbReference>
<feature type="domain" description="Sodium/calcium exchanger membrane region" evidence="6">
    <location>
        <begin position="5"/>
        <end position="144"/>
    </location>
</feature>
<organism evidence="7 8">
    <name type="scientific">Polyangium fumosum</name>
    <dbReference type="NCBI Taxonomy" id="889272"/>
    <lineage>
        <taxon>Bacteria</taxon>
        <taxon>Pseudomonadati</taxon>
        <taxon>Myxococcota</taxon>
        <taxon>Polyangia</taxon>
        <taxon>Polyangiales</taxon>
        <taxon>Polyangiaceae</taxon>
        <taxon>Polyangium</taxon>
    </lineage>
</organism>
<keyword evidence="2 5" id="KW-0812">Transmembrane</keyword>
<dbReference type="Proteomes" id="UP000309215">
    <property type="component" value="Unassembled WGS sequence"/>
</dbReference>
<feature type="domain" description="Sodium/calcium exchanger membrane region" evidence="6">
    <location>
        <begin position="182"/>
        <end position="322"/>
    </location>
</feature>
<feature type="transmembrane region" description="Helical" evidence="5">
    <location>
        <begin position="275"/>
        <end position="296"/>
    </location>
</feature>
<dbReference type="InterPro" id="IPR004837">
    <property type="entry name" value="NaCa_Exmemb"/>
</dbReference>
<evidence type="ECO:0000259" key="6">
    <source>
        <dbReference type="Pfam" id="PF01699"/>
    </source>
</evidence>
<accession>A0A4U1JD99</accession>
<evidence type="ECO:0000256" key="5">
    <source>
        <dbReference type="SAM" id="Phobius"/>
    </source>
</evidence>
<dbReference type="Gene3D" id="1.20.1420.30">
    <property type="entry name" value="NCX, central ion-binding region"/>
    <property type="match status" value="1"/>
</dbReference>
<sequence>MTSPWIHLVGGAVLLYFGAEWFVGGASALALALRVPQILVGLTVVAYGTSAPEVIVGVQAAIDGHGEVALGNVIGSNIVNIGLILGLAVLIRPARVDGALRQRELPMFVASALLVPLLLLDGAVRRWEAAGLLFVAAAYTGWMIRAARSASVVAEARADAAVAERAADEAGAPKRGGALRSVATAGVGLLVLLLGGDIFVDGAVSVARALGMSDRLVGLTIVAVGTSLPELVTGVIAARRGHADIVIGNVVGSNIFNTFLCLGAAALVGPVQAPLRSLGLDLAGLLVMTGLGAMFIRSERTVSRLEGALAVGLYVAFTVVTVVRG</sequence>
<evidence type="ECO:0000313" key="7">
    <source>
        <dbReference type="EMBL" id="TKD08637.1"/>
    </source>
</evidence>
<dbReference type="Pfam" id="PF01699">
    <property type="entry name" value="Na_Ca_ex"/>
    <property type="match status" value="2"/>
</dbReference>
<keyword evidence="8" id="KW-1185">Reference proteome</keyword>
<name>A0A4U1JD99_9BACT</name>
<dbReference type="InterPro" id="IPR004481">
    <property type="entry name" value="K/Na/Ca-exchanger"/>
</dbReference>
<dbReference type="GO" id="GO:0008273">
    <property type="term" value="F:calcium, potassium:sodium antiporter activity"/>
    <property type="evidence" value="ECO:0007669"/>
    <property type="project" value="TreeGrafter"/>
</dbReference>
<reference evidence="7 8" key="1">
    <citation type="submission" date="2019-04" db="EMBL/GenBank/DDBJ databases">
        <authorList>
            <person name="Li Y."/>
            <person name="Wang J."/>
        </authorList>
    </citation>
    <scope>NUCLEOTIDE SEQUENCE [LARGE SCALE GENOMIC DNA]</scope>
    <source>
        <strain evidence="7 8">DSM 14668</strain>
    </source>
</reference>
<dbReference type="NCBIfam" id="TIGR00367">
    <property type="entry name" value="calcium/sodium antiporter"/>
    <property type="match status" value="1"/>
</dbReference>
<proteinExistence type="predicted"/>
<evidence type="ECO:0000313" key="8">
    <source>
        <dbReference type="Proteomes" id="UP000309215"/>
    </source>
</evidence>
<feature type="transmembrane region" description="Helical" evidence="5">
    <location>
        <begin position="6"/>
        <end position="31"/>
    </location>
</feature>
<gene>
    <name evidence="7" type="ORF">E8A74_15255</name>
</gene>
<evidence type="ECO:0000256" key="3">
    <source>
        <dbReference type="ARBA" id="ARBA00022989"/>
    </source>
</evidence>
<dbReference type="PANTHER" id="PTHR10846">
    <property type="entry name" value="SODIUM/POTASSIUM/CALCIUM EXCHANGER"/>
    <property type="match status" value="1"/>
</dbReference>
<dbReference type="OrthoDB" id="9794225at2"/>
<feature type="transmembrane region" description="Helical" evidence="5">
    <location>
        <begin position="216"/>
        <end position="238"/>
    </location>
</feature>
<evidence type="ECO:0000256" key="4">
    <source>
        <dbReference type="ARBA" id="ARBA00023136"/>
    </source>
</evidence>